<dbReference type="STRING" id="1291742.LOOC260_115770"/>
<keyword evidence="3" id="KW-0804">Transcription</keyword>
<evidence type="ECO:0000313" key="5">
    <source>
        <dbReference type="EMBL" id="BAP86087.1"/>
    </source>
</evidence>
<dbReference type="Gene3D" id="1.10.10.10">
    <property type="entry name" value="Winged helix-like DNA-binding domain superfamily/Winged helix DNA-binding domain"/>
    <property type="match status" value="1"/>
</dbReference>
<dbReference type="GO" id="GO:0003700">
    <property type="term" value="F:DNA-binding transcription factor activity"/>
    <property type="evidence" value="ECO:0007669"/>
    <property type="project" value="InterPro"/>
</dbReference>
<reference evidence="5 6" key="1">
    <citation type="submission" date="2014-11" db="EMBL/GenBank/DDBJ databases">
        <title>Complete genome sequence and analysis of Lactobacillus hokkaidonensis LOOC260T.</title>
        <authorList>
            <person name="Tanizawa Y."/>
            <person name="Tohno M."/>
            <person name="Kaminuma E."/>
            <person name="Nakamura Y."/>
            <person name="Arita M."/>
        </authorList>
    </citation>
    <scope>NUCLEOTIDE SEQUENCE [LARGE SCALE GENOMIC DNA]</scope>
    <source>
        <strain evidence="5 6">LOOC260</strain>
    </source>
</reference>
<protein>
    <submittedName>
        <fullName evidence="5">GntR family transcriptional regulator</fullName>
    </submittedName>
</protein>
<dbReference type="HOGENOM" id="CLU_017584_10_0_9"/>
<dbReference type="KEGG" id="lho:LOOC260_115770"/>
<gene>
    <name evidence="5" type="ORF">LOOC260_115770</name>
</gene>
<evidence type="ECO:0000256" key="3">
    <source>
        <dbReference type="ARBA" id="ARBA00023163"/>
    </source>
</evidence>
<dbReference type="AlphaFoldDB" id="A0A0A1GUZ2"/>
<dbReference type="EMBL" id="AP014680">
    <property type="protein sequence ID" value="BAP86087.1"/>
    <property type="molecule type" value="Genomic_DNA"/>
</dbReference>
<sequence>MEFNFNSTEPLYLQVAQQLEEAIFTGSFAEDQQVPSTTEISKQFHINPATVLKGMNLLVAKELIEKRRGIGMFVKVGAVETIGHQRKESFFTDYILNVVTEAQKLGLTEDKLIELIERGYQNDTTEN</sequence>
<dbReference type="PANTHER" id="PTHR38445">
    <property type="entry name" value="HTH-TYPE TRANSCRIPTIONAL REPRESSOR YTRA"/>
    <property type="match status" value="1"/>
</dbReference>
<proteinExistence type="predicted"/>
<accession>A0A0A1GUZ2</accession>
<dbReference type="Proteomes" id="UP000031620">
    <property type="component" value="Chromosome"/>
</dbReference>
<keyword evidence="2" id="KW-0238">DNA-binding</keyword>
<dbReference type="GO" id="GO:0003677">
    <property type="term" value="F:DNA binding"/>
    <property type="evidence" value="ECO:0007669"/>
    <property type="project" value="UniProtKB-KW"/>
</dbReference>
<name>A0A0A1GUZ2_9LACO</name>
<keyword evidence="1" id="KW-0805">Transcription regulation</keyword>
<evidence type="ECO:0000313" key="6">
    <source>
        <dbReference type="Proteomes" id="UP000031620"/>
    </source>
</evidence>
<feature type="domain" description="HTH gntR-type" evidence="4">
    <location>
        <begin position="9"/>
        <end position="77"/>
    </location>
</feature>
<evidence type="ECO:0000256" key="1">
    <source>
        <dbReference type="ARBA" id="ARBA00023015"/>
    </source>
</evidence>
<evidence type="ECO:0000259" key="4">
    <source>
        <dbReference type="PROSITE" id="PS50949"/>
    </source>
</evidence>
<dbReference type="RefSeq" id="WP_041094152.1">
    <property type="nucleotide sequence ID" value="NZ_AP014680.1"/>
</dbReference>
<dbReference type="CDD" id="cd07377">
    <property type="entry name" value="WHTH_GntR"/>
    <property type="match status" value="1"/>
</dbReference>
<dbReference type="InterPro" id="IPR000524">
    <property type="entry name" value="Tscrpt_reg_HTH_GntR"/>
</dbReference>
<evidence type="ECO:0000256" key="2">
    <source>
        <dbReference type="ARBA" id="ARBA00023125"/>
    </source>
</evidence>
<dbReference type="PROSITE" id="PS50949">
    <property type="entry name" value="HTH_GNTR"/>
    <property type="match status" value="1"/>
</dbReference>
<dbReference type="Pfam" id="PF00392">
    <property type="entry name" value="GntR"/>
    <property type="match status" value="1"/>
</dbReference>
<dbReference type="SUPFAM" id="SSF46785">
    <property type="entry name" value="Winged helix' DNA-binding domain"/>
    <property type="match status" value="1"/>
</dbReference>
<dbReference type="SMART" id="SM00345">
    <property type="entry name" value="HTH_GNTR"/>
    <property type="match status" value="1"/>
</dbReference>
<dbReference type="InterPro" id="IPR036390">
    <property type="entry name" value="WH_DNA-bd_sf"/>
</dbReference>
<dbReference type="InterPro" id="IPR036388">
    <property type="entry name" value="WH-like_DNA-bd_sf"/>
</dbReference>
<organism evidence="5 6">
    <name type="scientific">Paucilactobacillus hokkaidonensis JCM 18461</name>
    <dbReference type="NCBI Taxonomy" id="1291742"/>
    <lineage>
        <taxon>Bacteria</taxon>
        <taxon>Bacillati</taxon>
        <taxon>Bacillota</taxon>
        <taxon>Bacilli</taxon>
        <taxon>Lactobacillales</taxon>
        <taxon>Lactobacillaceae</taxon>
        <taxon>Paucilactobacillus</taxon>
    </lineage>
</organism>
<dbReference type="PANTHER" id="PTHR38445:SF10">
    <property type="entry name" value="GNTR-FAMILY TRANSCRIPTIONAL REGULATOR"/>
    <property type="match status" value="1"/>
</dbReference>